<protein>
    <submittedName>
        <fullName evidence="4">Inositol 2-dehydrogenase</fullName>
        <ecNumber evidence="4">1.1.1.18</ecNumber>
    </submittedName>
</protein>
<dbReference type="KEGG" id="alus:STSP2_02991"/>
<evidence type="ECO:0000259" key="2">
    <source>
        <dbReference type="Pfam" id="PF01408"/>
    </source>
</evidence>
<dbReference type="InterPro" id="IPR000683">
    <property type="entry name" value="Gfo/Idh/MocA-like_OxRdtase_N"/>
</dbReference>
<keyword evidence="4" id="KW-0560">Oxidoreductase</keyword>
<dbReference type="Gene3D" id="3.40.50.720">
    <property type="entry name" value="NAD(P)-binding Rossmann-like Domain"/>
    <property type="match status" value="1"/>
</dbReference>
<dbReference type="GO" id="GO:0050112">
    <property type="term" value="F:inositol 2-dehydrogenase (NAD+) activity"/>
    <property type="evidence" value="ECO:0007669"/>
    <property type="project" value="UniProtKB-EC"/>
</dbReference>
<accession>A0A1U9NPZ1</accession>
<dbReference type="InterPro" id="IPR050463">
    <property type="entry name" value="Gfo/Idh/MocA_oxidrdct_glycsds"/>
</dbReference>
<dbReference type="Pfam" id="PF19051">
    <property type="entry name" value="GFO_IDH_MocA_C2"/>
    <property type="match status" value="1"/>
</dbReference>
<evidence type="ECO:0000313" key="4">
    <source>
        <dbReference type="EMBL" id="AQT69794.1"/>
    </source>
</evidence>
<reference evidence="5" key="1">
    <citation type="submission" date="2017-02" db="EMBL/GenBank/DDBJ databases">
        <title>Comparative genomics and description of representatives of a novel lineage of planctomycetes thriving in anoxic sediments.</title>
        <authorList>
            <person name="Spring S."/>
            <person name="Bunk B."/>
            <person name="Sproer C."/>
        </authorList>
    </citation>
    <scope>NUCLEOTIDE SEQUENCE [LARGE SCALE GENOMIC DNA]</scope>
    <source>
        <strain evidence="5">ST-NAGAB-D1</strain>
    </source>
</reference>
<dbReference type="InterPro" id="IPR043906">
    <property type="entry name" value="Gfo/Idh/MocA_OxRdtase_bact_C"/>
</dbReference>
<dbReference type="EMBL" id="CP019791">
    <property type="protein sequence ID" value="AQT69794.1"/>
    <property type="molecule type" value="Genomic_DNA"/>
</dbReference>
<dbReference type="SUPFAM" id="SSF51735">
    <property type="entry name" value="NAD(P)-binding Rossmann-fold domains"/>
    <property type="match status" value="1"/>
</dbReference>
<dbReference type="EC" id="1.1.1.18" evidence="4"/>
<dbReference type="Proteomes" id="UP000189674">
    <property type="component" value="Chromosome"/>
</dbReference>
<dbReference type="GO" id="GO:0000166">
    <property type="term" value="F:nucleotide binding"/>
    <property type="evidence" value="ECO:0007669"/>
    <property type="project" value="InterPro"/>
</dbReference>
<dbReference type="SUPFAM" id="SSF55347">
    <property type="entry name" value="Glyceraldehyde-3-phosphate dehydrogenase-like, C-terminal domain"/>
    <property type="match status" value="1"/>
</dbReference>
<dbReference type="Pfam" id="PF01408">
    <property type="entry name" value="GFO_IDH_MocA"/>
    <property type="match status" value="1"/>
</dbReference>
<keyword evidence="5" id="KW-1185">Reference proteome</keyword>
<sequence length="431" mass="48055">MRRRDFCKAAVSVPFFLSSSVLGNDAPSNRLNMASIGTGRMGRGDMKSCLYNGLKRNIRIVAVCDVDRSRALAAKKAVEDIYTKQLGQGNFTEVQAYTDYRKLLARKDIDGVTISTPDHSHALIAVAAAKAGKDIYLQKPLTYTIAEGRKLVKAVRSNNVILQTGSQQRSSVYFRKSCELVRNGRIGKLRKIEVVIPTDHGTADASPMPVPANLDYDMWLGPAPKVPYTDHRVHPQNGFSRPGWLQIGQYCHGMITGWGAHMYDIAQWAMGTDKDSGPVKVKAQAEYPDRGLFDVHTAFTADAEYANGVKLTSHNGSPGVKFIGTDGWIWVERGSFKAHDMNIFREKLSDTDVKLPVSNNHMGNFLDCMRSRKDPLAPVEVGHRSNTVCVIHHIAMKLGRPLQWDPKTERFVNDDQANAMLDYEHRQPWTV</sequence>
<proteinExistence type="predicted"/>
<organism evidence="4 5">
    <name type="scientific">Anaerohalosphaera lusitana</name>
    <dbReference type="NCBI Taxonomy" id="1936003"/>
    <lineage>
        <taxon>Bacteria</taxon>
        <taxon>Pseudomonadati</taxon>
        <taxon>Planctomycetota</taxon>
        <taxon>Phycisphaerae</taxon>
        <taxon>Sedimentisphaerales</taxon>
        <taxon>Anaerohalosphaeraceae</taxon>
        <taxon>Anaerohalosphaera</taxon>
    </lineage>
</organism>
<feature type="chain" id="PRO_5012459824" evidence="1">
    <location>
        <begin position="24"/>
        <end position="431"/>
    </location>
</feature>
<dbReference type="InterPro" id="IPR036291">
    <property type="entry name" value="NAD(P)-bd_dom_sf"/>
</dbReference>
<feature type="domain" description="Gfo/Idh/MocA-like oxidoreductase bacterial type C-terminal" evidence="3">
    <location>
        <begin position="201"/>
        <end position="430"/>
    </location>
</feature>
<dbReference type="OrthoDB" id="9788246at2"/>
<gene>
    <name evidence="4" type="primary">iolG_9</name>
    <name evidence="4" type="ORF">STSP2_02991</name>
</gene>
<feature type="domain" description="Gfo/Idh/MocA-like oxidoreductase N-terminal" evidence="2">
    <location>
        <begin position="32"/>
        <end position="165"/>
    </location>
</feature>
<evidence type="ECO:0000259" key="3">
    <source>
        <dbReference type="Pfam" id="PF19051"/>
    </source>
</evidence>
<dbReference type="STRING" id="1936003.STSP2_02991"/>
<dbReference type="PANTHER" id="PTHR43818">
    <property type="entry name" value="BCDNA.GH03377"/>
    <property type="match status" value="1"/>
</dbReference>
<dbReference type="PANTHER" id="PTHR43818:SF5">
    <property type="entry name" value="OXIDOREDUCTASE FAMILY PROTEIN"/>
    <property type="match status" value="1"/>
</dbReference>
<feature type="signal peptide" evidence="1">
    <location>
        <begin position="1"/>
        <end position="23"/>
    </location>
</feature>
<keyword evidence="1" id="KW-0732">Signal</keyword>
<evidence type="ECO:0000313" key="5">
    <source>
        <dbReference type="Proteomes" id="UP000189674"/>
    </source>
</evidence>
<dbReference type="AlphaFoldDB" id="A0A1U9NPZ1"/>
<dbReference type="Gene3D" id="3.30.360.10">
    <property type="entry name" value="Dihydrodipicolinate Reductase, domain 2"/>
    <property type="match status" value="1"/>
</dbReference>
<evidence type="ECO:0000256" key="1">
    <source>
        <dbReference type="SAM" id="SignalP"/>
    </source>
</evidence>
<dbReference type="RefSeq" id="WP_146663445.1">
    <property type="nucleotide sequence ID" value="NZ_CP019791.1"/>
</dbReference>
<name>A0A1U9NPZ1_9BACT</name>